<gene>
    <name evidence="1" type="ORF">NTH_00380</name>
</gene>
<dbReference type="Proteomes" id="UP001342418">
    <property type="component" value="Chromosome"/>
</dbReference>
<evidence type="ECO:0000313" key="1">
    <source>
        <dbReference type="EMBL" id="UUP15940.1"/>
    </source>
</evidence>
<organism evidence="1 2">
    <name type="scientific">Nitratireductor thuwali</name>
    <dbReference type="NCBI Taxonomy" id="2267699"/>
    <lineage>
        <taxon>Bacteria</taxon>
        <taxon>Pseudomonadati</taxon>
        <taxon>Pseudomonadota</taxon>
        <taxon>Alphaproteobacteria</taxon>
        <taxon>Hyphomicrobiales</taxon>
        <taxon>Phyllobacteriaceae</taxon>
        <taxon>Nitratireductor</taxon>
    </lineage>
</organism>
<evidence type="ECO:0000313" key="2">
    <source>
        <dbReference type="Proteomes" id="UP001342418"/>
    </source>
</evidence>
<name>A0ABY5MFZ0_9HYPH</name>
<protein>
    <recommendedName>
        <fullName evidence="3">Type II toxin-antitoxin system HicA family toxin</fullName>
    </recommendedName>
</protein>
<dbReference type="EMBL" id="CP030941">
    <property type="protein sequence ID" value="UUP15940.1"/>
    <property type="molecule type" value="Genomic_DNA"/>
</dbReference>
<evidence type="ECO:0008006" key="3">
    <source>
        <dbReference type="Google" id="ProtNLM"/>
    </source>
</evidence>
<proteinExistence type="predicted"/>
<reference evidence="1 2" key="1">
    <citation type="submission" date="2018-07" db="EMBL/GenBank/DDBJ databases">
        <title>Genome sequence of Nitratireductor thuwali#1536.</title>
        <authorList>
            <person name="Michoud G."/>
            <person name="Merlino G."/>
            <person name="Sefrji F.O."/>
            <person name="Daffonchio D."/>
        </authorList>
    </citation>
    <scope>NUCLEOTIDE SEQUENCE [LARGE SCALE GENOMIC DNA]</scope>
    <source>
        <strain evidence="2">Nit1536</strain>
    </source>
</reference>
<keyword evidence="2" id="KW-1185">Reference proteome</keyword>
<accession>A0ABY5MFZ0</accession>
<dbReference type="RefSeq" id="WP_338528406.1">
    <property type="nucleotide sequence ID" value="NZ_CP030941.1"/>
</dbReference>
<sequence length="77" mass="9027">MNPQTFRQWLTEKGCTFEETKRERGEGVASVVIRCQGRRSEMPYAASKMDLQEEEVRRILRELDLPFEELPGPQSRV</sequence>